<accession>A0A5S3PBZ2</accession>
<keyword evidence="2" id="KW-0863">Zinc-finger</keyword>
<evidence type="ECO:0000256" key="3">
    <source>
        <dbReference type="ARBA" id="ARBA00022833"/>
    </source>
</evidence>
<evidence type="ECO:0000256" key="1">
    <source>
        <dbReference type="ARBA" id="ARBA00022723"/>
    </source>
</evidence>
<gene>
    <name evidence="7" type="ORF">FDT80_15135</name>
</gene>
<evidence type="ECO:0000256" key="4">
    <source>
        <dbReference type="PROSITE-ProRule" id="PRU00510"/>
    </source>
</evidence>
<dbReference type="OrthoDB" id="1121111at2"/>
<name>A0A5S3PBZ2_9RHOB</name>
<dbReference type="RefSeq" id="WP_138663152.1">
    <property type="nucleotide sequence ID" value="NZ_VANS01000004.1"/>
</dbReference>
<keyword evidence="1" id="KW-0479">Metal-binding</keyword>
<dbReference type="GO" id="GO:0008270">
    <property type="term" value="F:zinc ion binding"/>
    <property type="evidence" value="ECO:0007669"/>
    <property type="project" value="UniProtKB-KW"/>
</dbReference>
<dbReference type="AlphaFoldDB" id="A0A5S3PBZ2"/>
<feature type="domain" description="Zinc finger DksA/TraR C4-type" evidence="5">
    <location>
        <begin position="73"/>
        <end position="105"/>
    </location>
</feature>
<dbReference type="Proteomes" id="UP000309550">
    <property type="component" value="Unassembled WGS sequence"/>
</dbReference>
<dbReference type="PANTHER" id="PTHR33823">
    <property type="entry name" value="RNA POLYMERASE-BINDING TRANSCRIPTION FACTOR DKSA-RELATED"/>
    <property type="match status" value="1"/>
</dbReference>
<dbReference type="InterPro" id="IPR037187">
    <property type="entry name" value="DnaK_N"/>
</dbReference>
<dbReference type="Pfam" id="PF21173">
    <property type="entry name" value="DksA-like_N"/>
    <property type="match status" value="1"/>
</dbReference>
<dbReference type="Gene3D" id="1.20.120.910">
    <property type="entry name" value="DksA, coiled-coil domain"/>
    <property type="match status" value="1"/>
</dbReference>
<evidence type="ECO:0000259" key="6">
    <source>
        <dbReference type="Pfam" id="PF21173"/>
    </source>
</evidence>
<evidence type="ECO:0000313" key="7">
    <source>
        <dbReference type="EMBL" id="TMM51193.1"/>
    </source>
</evidence>
<organism evidence="7 8">
    <name type="scientific">Sulfitobacter sabulilitoris</name>
    <dbReference type="NCBI Taxonomy" id="2562655"/>
    <lineage>
        <taxon>Bacteria</taxon>
        <taxon>Pseudomonadati</taxon>
        <taxon>Pseudomonadota</taxon>
        <taxon>Alphaproteobacteria</taxon>
        <taxon>Rhodobacterales</taxon>
        <taxon>Roseobacteraceae</taxon>
        <taxon>Sulfitobacter</taxon>
    </lineage>
</organism>
<feature type="domain" description="DnaK suppressor protein-like N-terminal" evidence="6">
    <location>
        <begin position="6"/>
        <end position="70"/>
    </location>
</feature>
<sequence>MQTEKFKQIIEQRMTELSRRLATIEDALDEPADRDLEDQAIELEDDEVLEGVGRAGQREMRLLQLALKRIEDGSYGICQICGNEIAEERLIAVPFAPLCRDCARRS</sequence>
<evidence type="ECO:0000313" key="8">
    <source>
        <dbReference type="Proteomes" id="UP000309550"/>
    </source>
</evidence>
<proteinExistence type="predicted"/>
<dbReference type="InterPro" id="IPR000962">
    <property type="entry name" value="Znf_DskA_TraR"/>
</dbReference>
<dbReference type="PROSITE" id="PS51128">
    <property type="entry name" value="ZF_DKSA_2"/>
    <property type="match status" value="1"/>
</dbReference>
<dbReference type="SUPFAM" id="SSF57716">
    <property type="entry name" value="Glucocorticoid receptor-like (DNA-binding domain)"/>
    <property type="match status" value="1"/>
</dbReference>
<protein>
    <submittedName>
        <fullName evidence="7">TraR/DksA family transcriptional regulator</fullName>
    </submittedName>
</protein>
<reference evidence="7 8" key="1">
    <citation type="submission" date="2019-05" db="EMBL/GenBank/DDBJ databases">
        <title>Sulfitobacter sabulilitoris sp. nov., isolated from a marine sand.</title>
        <authorList>
            <person name="Yoon J.-H."/>
        </authorList>
    </citation>
    <scope>NUCLEOTIDE SEQUENCE [LARGE SCALE GENOMIC DNA]</scope>
    <source>
        <strain evidence="7 8">HSMS-29</strain>
    </source>
</reference>
<dbReference type="SUPFAM" id="SSF109635">
    <property type="entry name" value="DnaK suppressor protein DksA, alpha-hairpin domain"/>
    <property type="match status" value="1"/>
</dbReference>
<dbReference type="EMBL" id="VANS01000004">
    <property type="protein sequence ID" value="TMM51193.1"/>
    <property type="molecule type" value="Genomic_DNA"/>
</dbReference>
<evidence type="ECO:0000259" key="5">
    <source>
        <dbReference type="Pfam" id="PF01258"/>
    </source>
</evidence>
<keyword evidence="3" id="KW-0862">Zinc</keyword>
<feature type="zinc finger region" description="dksA C4-type" evidence="4">
    <location>
        <begin position="78"/>
        <end position="102"/>
    </location>
</feature>
<comment type="caution">
    <text evidence="7">The sequence shown here is derived from an EMBL/GenBank/DDBJ whole genome shotgun (WGS) entry which is preliminary data.</text>
</comment>
<dbReference type="InterPro" id="IPR048487">
    <property type="entry name" value="DksA-like_N"/>
</dbReference>
<dbReference type="PANTHER" id="PTHR33823:SF4">
    <property type="entry name" value="GENERAL STRESS PROTEIN 16O"/>
    <property type="match status" value="1"/>
</dbReference>
<evidence type="ECO:0000256" key="2">
    <source>
        <dbReference type="ARBA" id="ARBA00022771"/>
    </source>
</evidence>
<dbReference type="Pfam" id="PF01258">
    <property type="entry name" value="zf-dskA_traR"/>
    <property type="match status" value="1"/>
</dbReference>
<keyword evidence="8" id="KW-1185">Reference proteome</keyword>